<proteinExistence type="predicted"/>
<reference evidence="2" key="1">
    <citation type="submission" date="2014-09" db="EMBL/GenBank/DDBJ databases">
        <authorList>
            <person name="Martin A.A."/>
        </authorList>
    </citation>
    <scope>NUCLEOTIDE SEQUENCE</scope>
    <source>
        <strain evidence="2">ED321</strain>
    </source>
</reference>
<dbReference type="WormBase" id="SRAE_X000256600">
    <property type="protein sequence ID" value="SRP11541"/>
    <property type="gene ID" value="WBGene00268153"/>
</dbReference>
<dbReference type="GeneID" id="36385647"/>
<dbReference type="RefSeq" id="XP_024499992.1">
    <property type="nucleotide sequence ID" value="XM_024645739.1"/>
</dbReference>
<dbReference type="WBParaSite" id="SRAE_X000256600.1">
    <property type="protein sequence ID" value="SRAE_X000256600.1"/>
    <property type="gene ID" value="WBGene00268153"/>
</dbReference>
<organism evidence="1">
    <name type="scientific">Strongyloides ratti</name>
    <name type="common">Parasitic roundworm</name>
    <dbReference type="NCBI Taxonomy" id="34506"/>
    <lineage>
        <taxon>Eukaryota</taxon>
        <taxon>Metazoa</taxon>
        <taxon>Ecdysozoa</taxon>
        <taxon>Nematoda</taxon>
        <taxon>Chromadorea</taxon>
        <taxon>Rhabditida</taxon>
        <taxon>Tylenchina</taxon>
        <taxon>Panagrolaimomorpha</taxon>
        <taxon>Strongyloidoidea</taxon>
        <taxon>Strongyloididae</taxon>
        <taxon>Strongyloides</taxon>
    </lineage>
</organism>
<evidence type="ECO:0000313" key="3">
    <source>
        <dbReference type="WBParaSite" id="SRAE_X000256600.1"/>
    </source>
</evidence>
<reference evidence="1" key="2">
    <citation type="submission" date="2014-09" db="EMBL/GenBank/DDBJ databases">
        <authorList>
            <person name="Aslett A.Martin."/>
        </authorList>
    </citation>
    <scope>NUCLEOTIDE SEQUENCE</scope>
    <source>
        <strain evidence="1">ED321 Heterogonic</strain>
    </source>
</reference>
<dbReference type="Proteomes" id="UP000035682">
    <property type="component" value="Unplaced"/>
</dbReference>
<evidence type="ECO:0000313" key="2">
    <source>
        <dbReference type="Proteomes" id="UP000035682"/>
    </source>
</evidence>
<reference evidence="3" key="3">
    <citation type="submission" date="2020-12" db="UniProtKB">
        <authorList>
            <consortium name="WormBaseParasite"/>
        </authorList>
    </citation>
    <scope>IDENTIFICATION</scope>
</reference>
<accession>A0A090MRE8</accession>
<evidence type="ECO:0000313" key="4">
    <source>
        <dbReference type="WormBase" id="SRAE_X000256600"/>
    </source>
</evidence>
<keyword evidence="2" id="KW-1185">Reference proteome</keyword>
<sequence length="658" mass="77866">MNEEIIKEEKSIKRSRKDWDDASTLVNLKNPKQSNIEIVEDNIIFENSNISNEDILNIIKESNNDIDKILFKILDKIKCEKINECIYNNNDYVIAKYSKNISKICKELKINYNDLKLKYLGDKNKKKIINYFKKSKNTVFVNLLKNIYKEVVENNIIFENSNYISNEDILNIIKESNNYIDTILFKMLDIIKCEKINECIYNNKDYVITKYSKNITKICLELKINYNRLKLKSFFKKNAKNIIENFKKSKNTDFVDLLKNIYKGISGEITSMPMGIRGANLNQETPTIPVIRNKTPQTIILYPKKRRGRPTRSAKSKNAAKETKRLMEEFKEHNKEIYQMMNQIMVNMKNLMIEIHQNKSNEITLNTEMQCDQRIRQDKTSSESIKSENIINEQRHLENQINEFISNEEEDHYRLHKTYKVDKIVKPFRGENLKEWLAMLERYFQIYGINNEEDMHFILASKIDFKLYDENINEFSNISSYAALKAILIEKFDNKASKQNAEIELKIMKVEMKISDYKDIEKFANKASMLIKTAYSHLTDEQRFKRVAEMIAEKMPQNHNKLISVEFYPTSLQDVICYMKELFQKSGVKNKKINNFKNNPNKLKKKDFTKNEKSTTFKSYQKRDQHVENTVNYTANIDDKEEISKCCNTTVEEQINKD</sequence>
<dbReference type="CTD" id="36385647"/>
<gene>
    <name evidence="1 3 4" type="ORF">SRAE_X000256600</name>
</gene>
<dbReference type="AlphaFoldDB" id="A0A090MRE8"/>
<name>A0A090MRE8_STRRB</name>
<evidence type="ECO:0000313" key="1">
    <source>
        <dbReference type="EMBL" id="CEF60783.1"/>
    </source>
</evidence>
<dbReference type="EMBL" id="LN609401">
    <property type="protein sequence ID" value="CEF60783.1"/>
    <property type="molecule type" value="Genomic_DNA"/>
</dbReference>
<protein>
    <submittedName>
        <fullName evidence="1 3">Uncharacterized protein</fullName>
    </submittedName>
</protein>